<feature type="region of interest" description="Disordered" evidence="1">
    <location>
        <begin position="691"/>
        <end position="740"/>
    </location>
</feature>
<dbReference type="EMBL" id="QHLQ01000007">
    <property type="protein sequence ID" value="NIZ61098.1"/>
    <property type="molecule type" value="Genomic_DNA"/>
</dbReference>
<feature type="compositionally biased region" description="Basic residues" evidence="1">
    <location>
        <begin position="728"/>
        <end position="740"/>
    </location>
</feature>
<sequence length="740" mass="85232">MTYFQNLTPNDLVTYEGCRVSSIAPEIDKHSKEIKRYRMSVKGRDGELEIRKFRPEEIRHLIDTEVMEVQRGYYSATRMRDRELYGSRELNGANAHQRERVELIVQQCRLMERYHAMGMKLTREGVGEFRASLIDDYETYQSRKFYGTQKPNAAQRLHRLPANSTLLDTFRKYRRSNGNQNVFLPTKSDPIDLDLQASADFFFVMQRLGKYATSYPASMKKVIDDMLDDVEEENTYRASIGRPLIKVLSQRQYERWIGLYLDPFEVKMQREGYSAAVREFGFVEQGRSASAIGQLVQFDAWRAHMKVLDCTREEYNRMTEEKRKEVKFISPWVTAAEDLSTRAIVGVSFSKTPNQEASLECLRMIYRDKTYLLREIGIKDSDWNYVCLMQEGSNDSGSEFGKEPFGGAMFSNAVRLLSSSQMNGAAGVSHLRGAMERFFWTCDLKFARYLPGYTAQNPQARNDRKYLSEVCICFDEFQTLFLLFIAEYHKSRHRGLNGQTPAAKWEKLSQGVEYDITQLPSPAQFREACGYHTTAKVSAEGIRFAGAVYSNEFIRHQRRARLVDRIAAPGESVEIMVDPYDLGGISVLANGELISVRSRDPEMAGKSLREWQEERKLQRLKADAEAREQEGARREAHNRWHSLAATIMQSSDIGIFGYTKAEVERAKNELEFGKGQHEKPFIGRDEYVDPLTQGGFETGRGMQAVADDEEDPDNLEDEPKTQMDRFRSGSRNRKSSKKRK</sequence>
<feature type="domain" description="Transposase-like Mu C-terminal" evidence="2">
    <location>
        <begin position="532"/>
        <end position="594"/>
    </location>
</feature>
<organism evidence="3 4">
    <name type="scientific">Parasedimentitalea denitrificans</name>
    <dbReference type="NCBI Taxonomy" id="2211118"/>
    <lineage>
        <taxon>Bacteria</taxon>
        <taxon>Pseudomonadati</taxon>
        <taxon>Pseudomonadota</taxon>
        <taxon>Alphaproteobacteria</taxon>
        <taxon>Rhodobacterales</taxon>
        <taxon>Paracoccaceae</taxon>
        <taxon>Parasedimentitalea</taxon>
    </lineage>
</organism>
<evidence type="ECO:0000256" key="1">
    <source>
        <dbReference type="SAM" id="MobiDB-lite"/>
    </source>
</evidence>
<gene>
    <name evidence="3" type="ORF">DL239_08925</name>
</gene>
<dbReference type="Pfam" id="PF09299">
    <property type="entry name" value="Mu-transpos_C"/>
    <property type="match status" value="1"/>
</dbReference>
<keyword evidence="4" id="KW-1185">Reference proteome</keyword>
<proteinExistence type="predicted"/>
<feature type="compositionally biased region" description="Acidic residues" evidence="1">
    <location>
        <begin position="706"/>
        <end position="716"/>
    </location>
</feature>
<dbReference type="Proteomes" id="UP001429564">
    <property type="component" value="Unassembled WGS sequence"/>
</dbReference>
<dbReference type="InterPro" id="IPR015378">
    <property type="entry name" value="Transposase-like_Mu_C"/>
</dbReference>
<dbReference type="Gene3D" id="3.30.420.10">
    <property type="entry name" value="Ribonuclease H-like superfamily/Ribonuclease H"/>
    <property type="match status" value="1"/>
</dbReference>
<dbReference type="InterPro" id="IPR036397">
    <property type="entry name" value="RNaseH_sf"/>
</dbReference>
<feature type="compositionally biased region" description="Basic and acidic residues" evidence="1">
    <location>
        <begin position="717"/>
        <end position="727"/>
    </location>
</feature>
<name>A0ABX0W751_9RHOB</name>
<dbReference type="RefSeq" id="WP_167683665.1">
    <property type="nucleotide sequence ID" value="NZ_QHLQ01000007.1"/>
</dbReference>
<evidence type="ECO:0000313" key="4">
    <source>
        <dbReference type="Proteomes" id="UP001429564"/>
    </source>
</evidence>
<protein>
    <recommendedName>
        <fullName evidence="2">Transposase-like Mu C-terminal domain-containing protein</fullName>
    </recommendedName>
</protein>
<reference evidence="3 4" key="1">
    <citation type="submission" date="2018-05" db="EMBL/GenBank/DDBJ databases">
        <authorList>
            <person name="Zhang Y.-J."/>
        </authorList>
    </citation>
    <scope>NUCLEOTIDE SEQUENCE [LARGE SCALE GENOMIC DNA]</scope>
    <source>
        <strain evidence="3 4">CY04</strain>
    </source>
</reference>
<dbReference type="InterPro" id="IPR012337">
    <property type="entry name" value="RNaseH-like_sf"/>
</dbReference>
<dbReference type="SUPFAM" id="SSF53098">
    <property type="entry name" value="Ribonuclease H-like"/>
    <property type="match status" value="1"/>
</dbReference>
<evidence type="ECO:0000259" key="2">
    <source>
        <dbReference type="Pfam" id="PF09299"/>
    </source>
</evidence>
<evidence type="ECO:0000313" key="3">
    <source>
        <dbReference type="EMBL" id="NIZ61098.1"/>
    </source>
</evidence>
<comment type="caution">
    <text evidence="3">The sequence shown here is derived from an EMBL/GenBank/DDBJ whole genome shotgun (WGS) entry which is preliminary data.</text>
</comment>
<accession>A0ABX0W751</accession>